<dbReference type="Gene3D" id="1.20.120.530">
    <property type="entry name" value="GntR ligand-binding domain-like"/>
    <property type="match status" value="1"/>
</dbReference>
<dbReference type="InterPro" id="IPR036388">
    <property type="entry name" value="WH-like_DNA-bd_sf"/>
</dbReference>
<dbReference type="InterPro" id="IPR036390">
    <property type="entry name" value="WH_DNA-bd_sf"/>
</dbReference>
<dbReference type="Pfam" id="PF00392">
    <property type="entry name" value="GntR"/>
    <property type="match status" value="1"/>
</dbReference>
<organism evidence="5 6">
    <name type="scientific">Rhizobium lusitanum</name>
    <dbReference type="NCBI Taxonomy" id="293958"/>
    <lineage>
        <taxon>Bacteria</taxon>
        <taxon>Pseudomonadati</taxon>
        <taxon>Pseudomonadota</taxon>
        <taxon>Alphaproteobacteria</taxon>
        <taxon>Hyphomicrobiales</taxon>
        <taxon>Rhizobiaceae</taxon>
        <taxon>Rhizobium/Agrobacterium group</taxon>
        <taxon>Rhizobium</taxon>
    </lineage>
</organism>
<gene>
    <name evidence="5" type="ORF">GA0061101_103164</name>
</gene>
<sequence>MNESPSEKETSVRIALEPVSSRTTIQEGVYQQLRNALMAGNFDPGQTLTIASLAETFGTSNMPVREALRRLAAENALEVAANGSARIPMVTLARLDDLCRARIAVEGLAAELGIPNLTPTDIAALERIAVDQHAIGLGSNVYDLMAKNQQFHFTIYRASGSEVLLQLIETLWLRFGPYMRMLSASVEPLMRSGELDPAGQHVPIVEALKAGDFAAARDGVVADIRRTHEILRDYCPVTQDEPRSKGSGSASRR</sequence>
<dbReference type="SMART" id="SM00895">
    <property type="entry name" value="FCD"/>
    <property type="match status" value="1"/>
</dbReference>
<dbReference type="PANTHER" id="PTHR43537">
    <property type="entry name" value="TRANSCRIPTIONAL REGULATOR, GNTR FAMILY"/>
    <property type="match status" value="1"/>
</dbReference>
<dbReference type="GO" id="GO:0003677">
    <property type="term" value="F:DNA binding"/>
    <property type="evidence" value="ECO:0007669"/>
    <property type="project" value="UniProtKB-KW"/>
</dbReference>
<dbReference type="SUPFAM" id="SSF48008">
    <property type="entry name" value="GntR ligand-binding domain-like"/>
    <property type="match status" value="1"/>
</dbReference>
<dbReference type="PROSITE" id="PS50949">
    <property type="entry name" value="HTH_GNTR"/>
    <property type="match status" value="1"/>
</dbReference>
<name>A0A1C3UQW7_9HYPH</name>
<dbReference type="Gene3D" id="1.10.10.10">
    <property type="entry name" value="Winged helix-like DNA-binding domain superfamily/Winged helix DNA-binding domain"/>
    <property type="match status" value="1"/>
</dbReference>
<dbReference type="Proteomes" id="UP000199205">
    <property type="component" value="Unassembled WGS sequence"/>
</dbReference>
<evidence type="ECO:0000256" key="1">
    <source>
        <dbReference type="ARBA" id="ARBA00023015"/>
    </source>
</evidence>
<dbReference type="InterPro" id="IPR000524">
    <property type="entry name" value="Tscrpt_reg_HTH_GntR"/>
</dbReference>
<evidence type="ECO:0000256" key="2">
    <source>
        <dbReference type="ARBA" id="ARBA00023125"/>
    </source>
</evidence>
<feature type="domain" description="HTH gntR-type" evidence="4">
    <location>
        <begin position="23"/>
        <end position="90"/>
    </location>
</feature>
<dbReference type="InterPro" id="IPR008920">
    <property type="entry name" value="TF_FadR/GntR_C"/>
</dbReference>
<evidence type="ECO:0000259" key="4">
    <source>
        <dbReference type="PROSITE" id="PS50949"/>
    </source>
</evidence>
<accession>A0A1C3UQW7</accession>
<keyword evidence="2 5" id="KW-0238">DNA-binding</keyword>
<dbReference type="Pfam" id="PF07729">
    <property type="entry name" value="FCD"/>
    <property type="match status" value="1"/>
</dbReference>
<proteinExistence type="predicted"/>
<reference evidence="5 6" key="1">
    <citation type="submission" date="2016-08" db="EMBL/GenBank/DDBJ databases">
        <authorList>
            <person name="Seilhamer J.J."/>
        </authorList>
    </citation>
    <scope>NUCLEOTIDE SEQUENCE [LARGE SCALE GENOMIC DNA]</scope>
    <source>
        <strain evidence="5 6">P1-7</strain>
    </source>
</reference>
<dbReference type="PANTHER" id="PTHR43537:SF39">
    <property type="entry name" value="HTH-TYPE TRANSCRIPTIONAL REGULATOR MCBR"/>
    <property type="match status" value="1"/>
</dbReference>
<evidence type="ECO:0000313" key="5">
    <source>
        <dbReference type="EMBL" id="SCB17727.1"/>
    </source>
</evidence>
<dbReference type="SUPFAM" id="SSF46785">
    <property type="entry name" value="Winged helix' DNA-binding domain"/>
    <property type="match status" value="1"/>
</dbReference>
<keyword evidence="3" id="KW-0804">Transcription</keyword>
<evidence type="ECO:0000313" key="6">
    <source>
        <dbReference type="Proteomes" id="UP000199205"/>
    </source>
</evidence>
<evidence type="ECO:0000256" key="3">
    <source>
        <dbReference type="ARBA" id="ARBA00023163"/>
    </source>
</evidence>
<dbReference type="SMART" id="SM00345">
    <property type="entry name" value="HTH_GNTR"/>
    <property type="match status" value="1"/>
</dbReference>
<dbReference type="GO" id="GO:0003700">
    <property type="term" value="F:DNA-binding transcription factor activity"/>
    <property type="evidence" value="ECO:0007669"/>
    <property type="project" value="InterPro"/>
</dbReference>
<dbReference type="InterPro" id="IPR011711">
    <property type="entry name" value="GntR_C"/>
</dbReference>
<protein>
    <submittedName>
        <fullName evidence="5">DNA-binding transcriptional regulator, GntR family</fullName>
    </submittedName>
</protein>
<keyword evidence="1" id="KW-0805">Transcription regulation</keyword>
<dbReference type="AlphaFoldDB" id="A0A1C3UQW7"/>
<dbReference type="EMBL" id="FMAF01000003">
    <property type="protein sequence ID" value="SCB17727.1"/>
    <property type="molecule type" value="Genomic_DNA"/>
</dbReference>